<dbReference type="AlphaFoldDB" id="A0A1G4J9D0"/>
<feature type="domain" description="DNA mismatch repair protein S5" evidence="6">
    <location>
        <begin position="216"/>
        <end position="357"/>
    </location>
</feature>
<evidence type="ECO:0000313" key="8">
    <source>
        <dbReference type="Proteomes" id="UP000191144"/>
    </source>
</evidence>
<dbReference type="OrthoDB" id="10263226at2759"/>
<dbReference type="NCBIfam" id="TIGR00585">
    <property type="entry name" value="mutl"/>
    <property type="match status" value="1"/>
</dbReference>
<dbReference type="Gene3D" id="3.30.230.10">
    <property type="match status" value="1"/>
</dbReference>
<dbReference type="InterPro" id="IPR014790">
    <property type="entry name" value="MutL_C"/>
</dbReference>
<feature type="domain" description="MutL C-terminal dimerisation" evidence="5">
    <location>
        <begin position="693"/>
        <end position="844"/>
    </location>
</feature>
<protein>
    <recommendedName>
        <fullName evidence="3">DNA mismatch repair protein PMS1</fullName>
    </recommendedName>
</protein>
<dbReference type="GO" id="GO:0030983">
    <property type="term" value="F:mismatched DNA binding"/>
    <property type="evidence" value="ECO:0007669"/>
    <property type="project" value="InterPro"/>
</dbReference>
<dbReference type="GO" id="GO:0016887">
    <property type="term" value="F:ATP hydrolysis activity"/>
    <property type="evidence" value="ECO:0007669"/>
    <property type="project" value="InterPro"/>
</dbReference>
<dbReference type="Gene3D" id="3.30.565.10">
    <property type="entry name" value="Histidine kinase-like ATPase, C-terminal domain"/>
    <property type="match status" value="1"/>
</dbReference>
<dbReference type="InterPro" id="IPR042121">
    <property type="entry name" value="MutL_C_regsub"/>
</dbReference>
<dbReference type="InterPro" id="IPR014721">
    <property type="entry name" value="Ribsml_uS5_D2-typ_fold_subgr"/>
</dbReference>
<evidence type="ECO:0000259" key="6">
    <source>
        <dbReference type="SMART" id="SM01340"/>
    </source>
</evidence>
<feature type="region of interest" description="Disordered" evidence="4">
    <location>
        <begin position="534"/>
        <end position="561"/>
    </location>
</feature>
<accession>A0A1G4J9D0</accession>
<dbReference type="GO" id="GO:0005524">
    <property type="term" value="F:ATP binding"/>
    <property type="evidence" value="ECO:0007669"/>
    <property type="project" value="InterPro"/>
</dbReference>
<feature type="compositionally biased region" description="Polar residues" evidence="4">
    <location>
        <begin position="605"/>
        <end position="615"/>
    </location>
</feature>
<dbReference type="FunFam" id="3.30.565.10:FF:000014">
    <property type="entry name" value="Mismatch repair endonuclease pms1, putative"/>
    <property type="match status" value="1"/>
</dbReference>
<dbReference type="InterPro" id="IPR014762">
    <property type="entry name" value="DNA_mismatch_repair_CS"/>
</dbReference>
<organism evidence="7 8">
    <name type="scientific">Lachancea meyersii CBS 8951</name>
    <dbReference type="NCBI Taxonomy" id="1266667"/>
    <lineage>
        <taxon>Eukaryota</taxon>
        <taxon>Fungi</taxon>
        <taxon>Dikarya</taxon>
        <taxon>Ascomycota</taxon>
        <taxon>Saccharomycotina</taxon>
        <taxon>Saccharomycetes</taxon>
        <taxon>Saccharomycetales</taxon>
        <taxon>Saccharomycetaceae</taxon>
        <taxon>Lachancea</taxon>
    </lineage>
</organism>
<dbReference type="InterPro" id="IPR036890">
    <property type="entry name" value="HATPase_C_sf"/>
</dbReference>
<dbReference type="Gene3D" id="3.30.1540.20">
    <property type="entry name" value="MutL, C-terminal domain, dimerisation subdomain"/>
    <property type="match status" value="1"/>
</dbReference>
<evidence type="ECO:0000256" key="3">
    <source>
        <dbReference type="ARBA" id="ARBA00070941"/>
    </source>
</evidence>
<dbReference type="CDD" id="cd03484">
    <property type="entry name" value="MutL_Trans_hPMS_2_like"/>
    <property type="match status" value="1"/>
</dbReference>
<feature type="region of interest" description="Disordered" evidence="4">
    <location>
        <begin position="594"/>
        <end position="615"/>
    </location>
</feature>
<dbReference type="InterPro" id="IPR038973">
    <property type="entry name" value="MutL/Mlh/Pms-like"/>
</dbReference>
<dbReference type="FunFam" id="3.30.1370.100:FF:000001">
    <property type="entry name" value="Mismatch repair endonuclease pms1, putative"/>
    <property type="match status" value="1"/>
</dbReference>
<dbReference type="InterPro" id="IPR037198">
    <property type="entry name" value="MutL_C_sf"/>
</dbReference>
<feature type="region of interest" description="Disordered" evidence="4">
    <location>
        <begin position="398"/>
        <end position="423"/>
    </location>
</feature>
<dbReference type="Proteomes" id="UP000191144">
    <property type="component" value="Chromosome D"/>
</dbReference>
<sequence length="890" mass="99715">MSSKISAISEIDVGRITSGQVIVDLTSAVKELLDNSIDAGADQFECVFKNYGLESIECSDNGSGVPEDSYEGLALKHHTSKISSFEDVSQVTTLGFRGEALSSLAAIANLVVTTTTTPPKAARLEFNAKGELTKQTVTSRNKGTTVLISQLFNNLPVRKKDFTRNCKRQFNKCIALLQQYTIIQDRMKISIWHITSNGRRTLVLSSTKDQGIPKRIVGVYGSSAMQGLSGINLHLVVNSGKSWASQAFGDDYKGASEYTIDVSGFISKSSSGCGRNAKDRQFVYINQRPVIYPSLIKCCNEVYRTNNNVQFPACFLNFQVAPEFIDVNITPDKRTVILHSESAVIDTLRDALARYFSDQEMVLPISSKVKMENVDEPEPKKHKTAVVSQELDFEFHNDMGTSEPQPDNSELVERGKPASQNFQPENDLEVQEPKIFVLDSELSGEEDEADTRPAPNVKESIVFGGGRTSVSIPKIKKTQGTLDVFANHTKEADSEFLVRKPNAAEEPLTMQIGDEHFEERATITRDNQLIFSKNADSNHSDHSHGSCTCSSANEEDSDDELFEENSFSVDGNDEITQYSADPSHIPVFRNSVISEPTEQRPAHTPKSSTLSQRGKTLKSSAHAVNSDILCVTVQVSPVKLDNKFTEQARLIERQRTRKHENFIQKNEQIENFEEGEKYLTLSVSKGDFKTMQIVGQFNLGFILATRRIGRKFDLFIIDQHAGDEKFNFEMLQRNTVLKSQRLIAPQVVEMSVMDELIAMENLNVFEKNGFKLEVEKDQPQGGRVRLVSLPVSKKTVFDMNDLHELIHFVRESDGLNKDAVRCSKVRAMLAMRACRSSIMVGKALSKKMMVRVVRNLSELDKPWNCPHGRPTMRHLMELRDWNVFDDDYAL</sequence>
<dbReference type="EMBL" id="LT598482">
    <property type="protein sequence ID" value="SCU86522.1"/>
    <property type="molecule type" value="Genomic_DNA"/>
</dbReference>
<feature type="compositionally biased region" description="Polar residues" evidence="4">
    <location>
        <begin position="399"/>
        <end position="408"/>
    </location>
</feature>
<evidence type="ECO:0000256" key="2">
    <source>
        <dbReference type="ARBA" id="ARBA00022763"/>
    </source>
</evidence>
<dbReference type="SMART" id="SM01340">
    <property type="entry name" value="DNA_mis_repair"/>
    <property type="match status" value="1"/>
</dbReference>
<comment type="similarity">
    <text evidence="1">Belongs to the DNA mismatch repair MutL/HexB family.</text>
</comment>
<keyword evidence="2" id="KW-0227">DNA damage</keyword>
<dbReference type="PANTHER" id="PTHR10073:SF52">
    <property type="entry name" value="MISMATCH REPAIR ENDONUCLEASE PMS2"/>
    <property type="match status" value="1"/>
</dbReference>
<evidence type="ECO:0000256" key="4">
    <source>
        <dbReference type="SAM" id="MobiDB-lite"/>
    </source>
</evidence>
<dbReference type="GO" id="GO:0000710">
    <property type="term" value="P:meiotic mismatch repair"/>
    <property type="evidence" value="ECO:0007669"/>
    <property type="project" value="UniProtKB-ARBA"/>
</dbReference>
<dbReference type="Pfam" id="PF01119">
    <property type="entry name" value="DNA_mis_repair"/>
    <property type="match status" value="1"/>
</dbReference>
<dbReference type="InterPro" id="IPR042120">
    <property type="entry name" value="MutL_C_dimsub"/>
</dbReference>
<dbReference type="InterPro" id="IPR020568">
    <property type="entry name" value="Ribosomal_Su5_D2-typ_SF"/>
</dbReference>
<name>A0A1G4J9D0_9SACH</name>
<dbReference type="InterPro" id="IPR002099">
    <property type="entry name" value="MutL/Mlh/PMS"/>
</dbReference>
<dbReference type="Pfam" id="PF08676">
    <property type="entry name" value="MutL_C"/>
    <property type="match status" value="1"/>
</dbReference>
<dbReference type="Pfam" id="PF13589">
    <property type="entry name" value="HATPase_c_3"/>
    <property type="match status" value="1"/>
</dbReference>
<keyword evidence="8" id="KW-1185">Reference proteome</keyword>
<dbReference type="SUPFAM" id="SSF55874">
    <property type="entry name" value="ATPase domain of HSP90 chaperone/DNA topoisomerase II/histidine kinase"/>
    <property type="match status" value="1"/>
</dbReference>
<proteinExistence type="inferred from homology"/>
<dbReference type="SUPFAM" id="SSF118116">
    <property type="entry name" value="DNA mismatch repair protein MutL"/>
    <property type="match status" value="1"/>
</dbReference>
<gene>
    <name evidence="7" type="ORF">LAME_0D06524G</name>
</gene>
<dbReference type="PANTHER" id="PTHR10073">
    <property type="entry name" value="DNA MISMATCH REPAIR PROTEIN MLH, PMS, MUTL"/>
    <property type="match status" value="1"/>
</dbReference>
<reference evidence="8" key="1">
    <citation type="submission" date="2016-03" db="EMBL/GenBank/DDBJ databases">
        <authorList>
            <person name="Devillers Hugo."/>
        </authorList>
    </citation>
    <scope>NUCLEOTIDE SEQUENCE [LARGE SCALE GENOMIC DNA]</scope>
</reference>
<dbReference type="GO" id="GO:0140664">
    <property type="term" value="F:ATP-dependent DNA damage sensor activity"/>
    <property type="evidence" value="ECO:0007669"/>
    <property type="project" value="InterPro"/>
</dbReference>
<dbReference type="Gene3D" id="3.30.1370.100">
    <property type="entry name" value="MutL, C-terminal domain, regulatory subdomain"/>
    <property type="match status" value="1"/>
</dbReference>
<dbReference type="SUPFAM" id="SSF54211">
    <property type="entry name" value="Ribosomal protein S5 domain 2-like"/>
    <property type="match status" value="1"/>
</dbReference>
<dbReference type="SMART" id="SM00853">
    <property type="entry name" value="MutL_C"/>
    <property type="match status" value="1"/>
</dbReference>
<dbReference type="GO" id="GO:0032389">
    <property type="term" value="C:MutLalpha complex"/>
    <property type="evidence" value="ECO:0007669"/>
    <property type="project" value="TreeGrafter"/>
</dbReference>
<dbReference type="PROSITE" id="PS00058">
    <property type="entry name" value="DNA_MISMATCH_REPAIR_1"/>
    <property type="match status" value="1"/>
</dbReference>
<evidence type="ECO:0000259" key="5">
    <source>
        <dbReference type="SMART" id="SM00853"/>
    </source>
</evidence>
<dbReference type="CDD" id="cd16926">
    <property type="entry name" value="HATPase_MutL-MLH-PMS-like"/>
    <property type="match status" value="1"/>
</dbReference>
<evidence type="ECO:0000313" key="7">
    <source>
        <dbReference type="EMBL" id="SCU86522.1"/>
    </source>
</evidence>
<dbReference type="InterPro" id="IPR013507">
    <property type="entry name" value="DNA_mismatch_S5_2-like"/>
</dbReference>
<evidence type="ECO:0000256" key="1">
    <source>
        <dbReference type="ARBA" id="ARBA00006082"/>
    </source>
</evidence>